<evidence type="ECO:0000259" key="2">
    <source>
        <dbReference type="Pfam" id="PF00156"/>
    </source>
</evidence>
<feature type="domain" description="Phosphoribosyltransferase" evidence="2">
    <location>
        <begin position="160"/>
        <end position="233"/>
    </location>
</feature>
<dbReference type="PANTHER" id="PTHR47505">
    <property type="entry name" value="DNA UTILIZATION PROTEIN YHGH"/>
    <property type="match status" value="1"/>
</dbReference>
<dbReference type="Pfam" id="PF00156">
    <property type="entry name" value="Pribosyltran"/>
    <property type="match status" value="1"/>
</dbReference>
<evidence type="ECO:0000313" key="4">
    <source>
        <dbReference type="Proteomes" id="UP000292027"/>
    </source>
</evidence>
<dbReference type="SUPFAM" id="SSF53271">
    <property type="entry name" value="PRTase-like"/>
    <property type="match status" value="1"/>
</dbReference>
<dbReference type="CDD" id="cd06223">
    <property type="entry name" value="PRTases_typeI"/>
    <property type="match status" value="1"/>
</dbReference>
<accession>A0A4Q7WYQ9</accession>
<dbReference type="InterPro" id="IPR000836">
    <property type="entry name" value="PRTase_dom"/>
</dbReference>
<dbReference type="PANTHER" id="PTHR47505:SF1">
    <property type="entry name" value="DNA UTILIZATION PROTEIN YHGH"/>
    <property type="match status" value="1"/>
</dbReference>
<gene>
    <name evidence="3" type="ORF">EV645_3260</name>
</gene>
<dbReference type="EMBL" id="SHKR01000012">
    <property type="protein sequence ID" value="RZU15722.1"/>
    <property type="molecule type" value="Genomic_DNA"/>
</dbReference>
<comment type="caution">
    <text evidence="3">The sequence shown here is derived from an EMBL/GenBank/DDBJ whole genome shotgun (WGS) entry which is preliminary data.</text>
</comment>
<proteinExistence type="inferred from homology"/>
<sequence length="242" mass="25635">MVAVGGRFADGGAVPVRDAFVDLVLGGRCAGCDRPGVTLCDGCRGLLTTLTPFRAWPDPPPPGLRTPTAAAPYAGELRALILAHKEHARYALAKPLGRLLASVVRTALADRRAAWLCPVPSSPATVRQRGHDPLRRITKAAVRSLRRQGIDARPADALRVVRRPEDQAGLSAERRTANLDGAFGLRSRWAETLMDQPVLLVDDVITTGSTLSEACRALESRGIPVLGCAVLAATQRLSASGS</sequence>
<organism evidence="3 4">
    <name type="scientific">Kribbella rubisoli</name>
    <dbReference type="NCBI Taxonomy" id="3075929"/>
    <lineage>
        <taxon>Bacteria</taxon>
        <taxon>Bacillati</taxon>
        <taxon>Actinomycetota</taxon>
        <taxon>Actinomycetes</taxon>
        <taxon>Propionibacteriales</taxon>
        <taxon>Kribbellaceae</taxon>
        <taxon>Kribbella</taxon>
    </lineage>
</organism>
<protein>
    <submittedName>
        <fullName evidence="3">Amidophosphoribosyltransferase</fullName>
    </submittedName>
</protein>
<keyword evidence="4" id="KW-1185">Reference proteome</keyword>
<dbReference type="OrthoDB" id="5244859at2"/>
<reference evidence="3 4" key="1">
    <citation type="journal article" date="2015" name="Stand. Genomic Sci.">
        <title>Genomic Encyclopedia of Bacterial and Archaeal Type Strains, Phase III: the genomes of soil and plant-associated and newly described type strains.</title>
        <authorList>
            <person name="Whitman W.B."/>
            <person name="Woyke T."/>
            <person name="Klenk H.P."/>
            <person name="Zhou Y."/>
            <person name="Lilburn T.G."/>
            <person name="Beck B.J."/>
            <person name="De Vos P."/>
            <person name="Vandamme P."/>
            <person name="Eisen J.A."/>
            <person name="Garrity G."/>
            <person name="Hugenholtz P."/>
            <person name="Kyrpides N.C."/>
        </authorList>
    </citation>
    <scope>NUCLEOTIDE SEQUENCE [LARGE SCALE GENOMIC DNA]</scope>
    <source>
        <strain evidence="3 4">VKM Ac-2540</strain>
    </source>
</reference>
<comment type="similarity">
    <text evidence="1">Belongs to the ComF/GntX family.</text>
</comment>
<name>A0A4Q7WYQ9_9ACTN</name>
<dbReference type="AlphaFoldDB" id="A0A4Q7WYQ9"/>
<dbReference type="Proteomes" id="UP000292027">
    <property type="component" value="Unassembled WGS sequence"/>
</dbReference>
<evidence type="ECO:0000313" key="3">
    <source>
        <dbReference type="EMBL" id="RZU15722.1"/>
    </source>
</evidence>
<dbReference type="InterPro" id="IPR029057">
    <property type="entry name" value="PRTase-like"/>
</dbReference>
<evidence type="ECO:0000256" key="1">
    <source>
        <dbReference type="ARBA" id="ARBA00008007"/>
    </source>
</evidence>
<dbReference type="InterPro" id="IPR051910">
    <property type="entry name" value="ComF/GntX_DNA_util-trans"/>
</dbReference>
<dbReference type="Gene3D" id="3.40.50.2020">
    <property type="match status" value="1"/>
</dbReference>